<dbReference type="EMBL" id="JAJJMO010000001">
    <property type="protein sequence ID" value="MCC9073165.1"/>
    <property type="molecule type" value="Genomic_DNA"/>
</dbReference>
<organism evidence="3 4">
    <name type="scientific">Flavobacterium pisciphilum</name>
    <dbReference type="NCBI Taxonomy" id="2893755"/>
    <lineage>
        <taxon>Bacteria</taxon>
        <taxon>Pseudomonadati</taxon>
        <taxon>Bacteroidota</taxon>
        <taxon>Flavobacteriia</taxon>
        <taxon>Flavobacteriales</taxon>
        <taxon>Flavobacteriaceae</taxon>
        <taxon>Flavobacterium</taxon>
    </lineage>
</organism>
<sequence>MKKIILSGFIALALLFTTTSCSSDNDDDDNNEYIISADDLPKLATTFVTSYFPSATYKQIKKQNIPDSDGSIYDVLLSNNFEIDFDIDGNWIDIDGNNQAIPVELIPEKINTYVKENYPDQSVTAIDNEKTYIEIDLTNNLELIFDIEGNFIRIDK</sequence>
<name>A0ABS8MWK0_9FLAO</name>
<gene>
    <name evidence="3" type="ORF">LNQ49_16435</name>
</gene>
<accession>A0ABS8MWK0</accession>
<keyword evidence="1" id="KW-0732">Signal</keyword>
<proteinExistence type="predicted"/>
<evidence type="ECO:0000313" key="4">
    <source>
        <dbReference type="Proteomes" id="UP001430919"/>
    </source>
</evidence>
<dbReference type="PROSITE" id="PS51257">
    <property type="entry name" value="PROKAR_LIPOPROTEIN"/>
    <property type="match status" value="1"/>
</dbReference>
<keyword evidence="4" id="KW-1185">Reference proteome</keyword>
<feature type="chain" id="PRO_5045207404" evidence="1">
    <location>
        <begin position="23"/>
        <end position="156"/>
    </location>
</feature>
<feature type="domain" description="Putative beta-lactamase-inhibitor-like PepSY-like" evidence="2">
    <location>
        <begin position="73"/>
        <end position="152"/>
    </location>
</feature>
<dbReference type="RefSeq" id="WP_229990109.1">
    <property type="nucleotide sequence ID" value="NZ_JAJJMO010000001.1"/>
</dbReference>
<reference evidence="3" key="1">
    <citation type="submission" date="2021-11" db="EMBL/GenBank/DDBJ databases">
        <title>Description of novel Flavobacterium species.</title>
        <authorList>
            <person name="Saticioglu I.B."/>
            <person name="Ay H."/>
            <person name="Altun S."/>
            <person name="Duman M."/>
        </authorList>
    </citation>
    <scope>NUCLEOTIDE SEQUENCE</scope>
    <source>
        <strain evidence="3">F-65</strain>
    </source>
</reference>
<protein>
    <submittedName>
        <fullName evidence="3">PepSY-like domain-containing protein</fullName>
    </submittedName>
</protein>
<evidence type="ECO:0000259" key="2">
    <source>
        <dbReference type="Pfam" id="PF11396"/>
    </source>
</evidence>
<dbReference type="InterPro" id="IPR021533">
    <property type="entry name" value="PepSY-like"/>
</dbReference>
<dbReference type="Gene3D" id="3.40.1420.30">
    <property type="match status" value="1"/>
</dbReference>
<comment type="caution">
    <text evidence="3">The sequence shown here is derived from an EMBL/GenBank/DDBJ whole genome shotgun (WGS) entry which is preliminary data.</text>
</comment>
<dbReference type="SUPFAM" id="SSF160574">
    <property type="entry name" value="BT0923-like"/>
    <property type="match status" value="1"/>
</dbReference>
<dbReference type="Proteomes" id="UP001430919">
    <property type="component" value="Unassembled WGS sequence"/>
</dbReference>
<evidence type="ECO:0000256" key="1">
    <source>
        <dbReference type="SAM" id="SignalP"/>
    </source>
</evidence>
<evidence type="ECO:0000313" key="3">
    <source>
        <dbReference type="EMBL" id="MCC9073165.1"/>
    </source>
</evidence>
<feature type="signal peptide" evidence="1">
    <location>
        <begin position="1"/>
        <end position="22"/>
    </location>
</feature>
<dbReference type="Pfam" id="PF11396">
    <property type="entry name" value="PepSY_like"/>
    <property type="match status" value="1"/>
</dbReference>